<organism evidence="2 3">
    <name type="scientific">Colletotrichum kahawae</name>
    <name type="common">Coffee berry disease fungus</name>
    <dbReference type="NCBI Taxonomy" id="34407"/>
    <lineage>
        <taxon>Eukaryota</taxon>
        <taxon>Fungi</taxon>
        <taxon>Dikarya</taxon>
        <taxon>Ascomycota</taxon>
        <taxon>Pezizomycotina</taxon>
        <taxon>Sordariomycetes</taxon>
        <taxon>Hypocreomycetidae</taxon>
        <taxon>Glomerellales</taxon>
        <taxon>Glomerellaceae</taxon>
        <taxon>Colletotrichum</taxon>
        <taxon>Colletotrichum gloeosporioides species complex</taxon>
    </lineage>
</organism>
<reference evidence="2" key="1">
    <citation type="submission" date="2023-02" db="EMBL/GenBank/DDBJ databases">
        <title>Colletotrichum kahawae CIFC_Que2 genome sequencing and assembly.</title>
        <authorList>
            <person name="Baroncelli R."/>
        </authorList>
    </citation>
    <scope>NUCLEOTIDE SEQUENCE</scope>
    <source>
        <strain evidence="2">CIFC_Que2</strain>
    </source>
</reference>
<dbReference type="EMBL" id="VYYT01000444">
    <property type="protein sequence ID" value="KAK2735400.1"/>
    <property type="molecule type" value="Genomic_DNA"/>
</dbReference>
<proteinExistence type="predicted"/>
<evidence type="ECO:0000313" key="3">
    <source>
        <dbReference type="Proteomes" id="UP001281614"/>
    </source>
</evidence>
<protein>
    <submittedName>
        <fullName evidence="2">Uncharacterized protein</fullName>
    </submittedName>
</protein>
<dbReference type="AlphaFoldDB" id="A0AAD9Y4U2"/>
<comment type="caution">
    <text evidence="2">The sequence shown here is derived from an EMBL/GenBank/DDBJ whole genome shotgun (WGS) entry which is preliminary data.</text>
</comment>
<evidence type="ECO:0000313" key="2">
    <source>
        <dbReference type="EMBL" id="KAK2735400.1"/>
    </source>
</evidence>
<gene>
    <name evidence="2" type="ORF">CKAH01_01781</name>
</gene>
<accession>A0AAD9Y4U2</accession>
<sequence length="335" mass="37654">MSYTQVQFADPLRSGYYCSDCDSDEGSTTTTDSTSTTSNNTTTTDTTTTTNGCLFSGDSGTSKTSANTTNTTNTTTANGGPFSDDPYCLMVYVDDEMTACENHLRIILQQRNILPQNDRLAEQCAEDVKKAEAELRQVAAFARDCRLPWAYVFGGRNFGEGAKAARKEQEAKLRGRLCEAMHAFEADRLRCERTRGMVVAIRRALEALGERANEPWGVVSELRERQVEVYRYSDAEICIKVRHEGEPPRAHVLRAHERVSKFWEEQKQLLRDVVEMERVLVSTAAKCAVATGEVRRVMQEKGLDAMRETDTSENGCETRLWGSLWAASCSRMRFW</sequence>
<feature type="region of interest" description="Disordered" evidence="1">
    <location>
        <begin position="27"/>
        <end position="46"/>
    </location>
</feature>
<evidence type="ECO:0000256" key="1">
    <source>
        <dbReference type="SAM" id="MobiDB-lite"/>
    </source>
</evidence>
<dbReference type="Proteomes" id="UP001281614">
    <property type="component" value="Unassembled WGS sequence"/>
</dbReference>
<name>A0AAD9Y4U2_COLKA</name>
<keyword evidence="3" id="KW-1185">Reference proteome</keyword>